<reference evidence="1 2" key="1">
    <citation type="submission" date="2019-07" db="EMBL/GenBank/DDBJ databases">
        <title>Genomics analysis of Aphanomyces spp. identifies a new class of oomycete effector associated with host adaptation.</title>
        <authorList>
            <person name="Gaulin E."/>
        </authorList>
    </citation>
    <scope>NUCLEOTIDE SEQUENCE [LARGE SCALE GENOMIC DNA]</scope>
    <source>
        <strain evidence="1 2">ATCC 201684</strain>
    </source>
</reference>
<keyword evidence="2" id="KW-1185">Reference proteome</keyword>
<accession>A0A6G0WAI2</accession>
<proteinExistence type="predicted"/>
<dbReference type="AlphaFoldDB" id="A0A6G0WAI2"/>
<gene>
    <name evidence="1" type="ORF">Ae201684_016913</name>
</gene>
<comment type="caution">
    <text evidence="1">The sequence shown here is derived from an EMBL/GenBank/DDBJ whole genome shotgun (WGS) entry which is preliminary data.</text>
</comment>
<protein>
    <submittedName>
        <fullName evidence="1">Uncharacterized protein</fullName>
    </submittedName>
</protein>
<name>A0A6G0WAI2_9STRA</name>
<dbReference type="Proteomes" id="UP000481153">
    <property type="component" value="Unassembled WGS sequence"/>
</dbReference>
<evidence type="ECO:0000313" key="1">
    <source>
        <dbReference type="EMBL" id="KAF0724371.1"/>
    </source>
</evidence>
<dbReference type="EMBL" id="VJMJ01000272">
    <property type="protein sequence ID" value="KAF0724371.1"/>
    <property type="molecule type" value="Genomic_DNA"/>
</dbReference>
<organism evidence="1 2">
    <name type="scientific">Aphanomyces euteiches</name>
    <dbReference type="NCBI Taxonomy" id="100861"/>
    <lineage>
        <taxon>Eukaryota</taxon>
        <taxon>Sar</taxon>
        <taxon>Stramenopiles</taxon>
        <taxon>Oomycota</taxon>
        <taxon>Saprolegniomycetes</taxon>
        <taxon>Saprolegniales</taxon>
        <taxon>Verrucalvaceae</taxon>
        <taxon>Aphanomyces</taxon>
    </lineage>
</organism>
<evidence type="ECO:0000313" key="2">
    <source>
        <dbReference type="Proteomes" id="UP000481153"/>
    </source>
</evidence>
<sequence length="88" mass="10239">MFCRLAASSGVFMNLLQDARLDNHNVMNQDERVTLVRFIESTKTFMLTIWRSSFQLSSKDTTFLPSHEEPLVPAIWTVIIQNRHCPQQ</sequence>